<accession>A0A4Y9ZY75</accession>
<dbReference type="GO" id="GO:0004553">
    <property type="term" value="F:hydrolase activity, hydrolyzing O-glycosyl compounds"/>
    <property type="evidence" value="ECO:0007669"/>
    <property type="project" value="InterPro"/>
</dbReference>
<dbReference type="STRING" id="135208.A0A4Y9ZY75"/>
<reference evidence="6 7" key="1">
    <citation type="submission" date="2019-02" db="EMBL/GenBank/DDBJ databases">
        <title>Genome sequencing of the rare red list fungi Hericium alpestre (H. flagellum).</title>
        <authorList>
            <person name="Buettner E."/>
            <person name="Kellner H."/>
        </authorList>
    </citation>
    <scope>NUCLEOTIDE SEQUENCE [LARGE SCALE GENOMIC DNA]</scope>
    <source>
        <strain evidence="6 7">DSM 108284</strain>
    </source>
</reference>
<dbReference type="Proteomes" id="UP000298061">
    <property type="component" value="Unassembled WGS sequence"/>
</dbReference>
<evidence type="ECO:0000313" key="6">
    <source>
        <dbReference type="EMBL" id="TFY78449.1"/>
    </source>
</evidence>
<name>A0A4Y9ZY75_9AGAM</name>
<protein>
    <recommendedName>
        <fullName evidence="5">GH16 domain-containing protein</fullName>
    </recommendedName>
</protein>
<dbReference type="OrthoDB" id="4781at2759"/>
<proteinExistence type="predicted"/>
<dbReference type="SUPFAM" id="SSF49899">
    <property type="entry name" value="Concanavalin A-like lectins/glucanases"/>
    <property type="match status" value="1"/>
</dbReference>
<dbReference type="GO" id="GO:0005975">
    <property type="term" value="P:carbohydrate metabolic process"/>
    <property type="evidence" value="ECO:0007669"/>
    <property type="project" value="InterPro"/>
</dbReference>
<organism evidence="6 7">
    <name type="scientific">Hericium alpestre</name>
    <dbReference type="NCBI Taxonomy" id="135208"/>
    <lineage>
        <taxon>Eukaryota</taxon>
        <taxon>Fungi</taxon>
        <taxon>Dikarya</taxon>
        <taxon>Basidiomycota</taxon>
        <taxon>Agaricomycotina</taxon>
        <taxon>Agaricomycetes</taxon>
        <taxon>Russulales</taxon>
        <taxon>Hericiaceae</taxon>
        <taxon>Hericium</taxon>
    </lineage>
</organism>
<feature type="signal peptide" evidence="4">
    <location>
        <begin position="1"/>
        <end position="19"/>
    </location>
</feature>
<feature type="domain" description="GH16" evidence="5">
    <location>
        <begin position="26"/>
        <end position="260"/>
    </location>
</feature>
<dbReference type="GO" id="GO:0031505">
    <property type="term" value="P:fungal-type cell wall organization"/>
    <property type="evidence" value="ECO:0007669"/>
    <property type="project" value="TreeGrafter"/>
</dbReference>
<dbReference type="InterPro" id="IPR000757">
    <property type="entry name" value="Beta-glucanase-like"/>
</dbReference>
<dbReference type="PROSITE" id="PS51762">
    <property type="entry name" value="GH16_2"/>
    <property type="match status" value="1"/>
</dbReference>
<keyword evidence="7" id="KW-1185">Reference proteome</keyword>
<evidence type="ECO:0000313" key="7">
    <source>
        <dbReference type="Proteomes" id="UP000298061"/>
    </source>
</evidence>
<dbReference type="PANTHER" id="PTHR10963:SF22">
    <property type="entry name" value="GLYCOSIDASE CRH2-RELATED"/>
    <property type="match status" value="1"/>
</dbReference>
<comment type="caution">
    <text evidence="6">The sequence shown here is derived from an EMBL/GenBank/DDBJ whole genome shotgun (WGS) entry which is preliminary data.</text>
</comment>
<dbReference type="GO" id="GO:0016757">
    <property type="term" value="F:glycosyltransferase activity"/>
    <property type="evidence" value="ECO:0007669"/>
    <property type="project" value="TreeGrafter"/>
</dbReference>
<dbReference type="InterPro" id="IPR050546">
    <property type="entry name" value="Glycosyl_Hydrlase_16"/>
</dbReference>
<keyword evidence="1 4" id="KW-0732">Signal</keyword>
<dbReference type="Pfam" id="PF00722">
    <property type="entry name" value="Glyco_hydro_16"/>
    <property type="match status" value="1"/>
</dbReference>
<feature type="chain" id="PRO_5021334734" description="GH16 domain-containing protein" evidence="4">
    <location>
        <begin position="20"/>
        <end position="273"/>
    </location>
</feature>
<evidence type="ECO:0000259" key="5">
    <source>
        <dbReference type="PROSITE" id="PS51762"/>
    </source>
</evidence>
<keyword evidence="2" id="KW-0378">Hydrolase</keyword>
<dbReference type="EMBL" id="SFCI01000679">
    <property type="protein sequence ID" value="TFY78449.1"/>
    <property type="molecule type" value="Genomic_DNA"/>
</dbReference>
<dbReference type="PANTHER" id="PTHR10963">
    <property type="entry name" value="GLYCOSYL HYDROLASE-RELATED"/>
    <property type="match status" value="1"/>
</dbReference>
<dbReference type="AlphaFoldDB" id="A0A4Y9ZY75"/>
<evidence type="ECO:0000256" key="4">
    <source>
        <dbReference type="SAM" id="SignalP"/>
    </source>
</evidence>
<gene>
    <name evidence="6" type="ORF">EWM64_g5563</name>
</gene>
<dbReference type="GO" id="GO:0009277">
    <property type="term" value="C:fungal-type cell wall"/>
    <property type="evidence" value="ECO:0007669"/>
    <property type="project" value="TreeGrafter"/>
</dbReference>
<evidence type="ECO:0000256" key="1">
    <source>
        <dbReference type="ARBA" id="ARBA00022729"/>
    </source>
</evidence>
<dbReference type="Gene3D" id="2.60.120.200">
    <property type="match status" value="1"/>
</dbReference>
<sequence>MFVLGAIVALAACARAVTAIAHERVAHNRLASTPTCTPFNSTFPKGSVDFRQTSTGAPFIAISPNGSWDVGSNGLELFMSKPEGPVTTSDGVNSQLGNGATVNSTFTFLYGKVTYVVTGVNTPGIVTAAILIGDSHDELDIELLGGDPNNWQTNVFATNPADPAPLVGAFGDTQPYQAGDVKDTHNYTIDWNEERVIWSVDGQQVRTLGPNDTMKNGVTHYPASPVRLQMGVWDGSSPQGTCEWAKGPVEWTTAPSLMTAYINSVSVECPYTA</sequence>
<evidence type="ECO:0000256" key="2">
    <source>
        <dbReference type="ARBA" id="ARBA00022801"/>
    </source>
</evidence>
<evidence type="ECO:0000256" key="3">
    <source>
        <dbReference type="ARBA" id="ARBA00023295"/>
    </source>
</evidence>
<dbReference type="InterPro" id="IPR013320">
    <property type="entry name" value="ConA-like_dom_sf"/>
</dbReference>
<keyword evidence="3" id="KW-0326">Glycosidase</keyword>